<feature type="region of interest" description="Disordered" evidence="1">
    <location>
        <begin position="227"/>
        <end position="264"/>
    </location>
</feature>
<dbReference type="KEGG" id="vg:26516655"/>
<organism evidence="2 3">
    <name type="scientific">Cyanophage P-TIM40</name>
    <dbReference type="NCBI Taxonomy" id="1589733"/>
    <lineage>
        <taxon>Viruses</taxon>
        <taxon>Duplodnaviria</taxon>
        <taxon>Heunggongvirae</taxon>
        <taxon>Uroviricota</taxon>
        <taxon>Caudoviricetes</taxon>
        <taxon>Pantevenvirales</taxon>
        <taxon>Kyanoviridae</taxon>
        <taxon>Libanvirus</taxon>
        <taxon>Libanvirus ptim40</taxon>
    </lineage>
</organism>
<evidence type="ECO:0000313" key="2">
    <source>
        <dbReference type="EMBL" id="AJK27537.1"/>
    </source>
</evidence>
<sequence>MLGTYSYHEIFKKTVVGFGTLFNNIELRRTSGSKTEVMKVPLAYGPKQKFLARLAQLGDLTTKDRTQITLPRISFEIQAIAYDSSRKLSPTSYIRHTTGDKTNKGFMPIPYNVNFELAILSKNQDDALQILEQILPHFQPSFNITMNLVAELGEKRDYPVTLLSVDYDDQYEGDYDTRRTLIYTLQFVAKTYLYGPISDKSGELITKAIVDYATDSKVTAPREVRYTVEPDPADADPDDNFGFNELYSEFTDGKSRNPTTGADE</sequence>
<dbReference type="Gene3D" id="3.30.2000.40">
    <property type="entry name" value="Myoviridae tail sheath stabiliser"/>
    <property type="match status" value="1"/>
</dbReference>
<dbReference type="RefSeq" id="YP_009188185.1">
    <property type="nucleotide sequence ID" value="NC_028663.1"/>
</dbReference>
<dbReference type="EMBL" id="KP211958">
    <property type="protein sequence ID" value="AJK27537.1"/>
    <property type="molecule type" value="Genomic_DNA"/>
</dbReference>
<dbReference type="GeneID" id="26516655"/>
<gene>
    <name evidence="2" type="ORF">PTIM40_110</name>
</gene>
<dbReference type="InterPro" id="IPR038553">
    <property type="entry name" value="T4-gp15_tss_sf"/>
</dbReference>
<reference evidence="2 3" key="1">
    <citation type="submission" date="2014-11" db="EMBL/GenBank/DDBJ databases">
        <authorList>
            <person name="Fedida A."/>
            <person name="Lindell D."/>
        </authorList>
    </citation>
    <scope>NUCLEOTIDE SEQUENCE [LARGE SCALE GENOMIC DNA]</scope>
</reference>
<evidence type="ECO:0000256" key="1">
    <source>
        <dbReference type="SAM" id="MobiDB-lite"/>
    </source>
</evidence>
<dbReference type="Pfam" id="PF16724">
    <property type="entry name" value="T4-gp15_tss"/>
    <property type="match status" value="1"/>
</dbReference>
<keyword evidence="3" id="KW-1185">Reference proteome</keyword>
<accession>A0A0C5ADY3</accession>
<proteinExistence type="predicted"/>
<dbReference type="OrthoDB" id="5632at10239"/>
<protein>
    <submittedName>
        <fullName evidence="2">Tail sheath stabilizer and completion protein</fullName>
    </submittedName>
</protein>
<dbReference type="Proteomes" id="UP000032135">
    <property type="component" value="Segment"/>
</dbReference>
<evidence type="ECO:0000313" key="3">
    <source>
        <dbReference type="Proteomes" id="UP000032135"/>
    </source>
</evidence>
<name>A0A0C5ADY3_9CAUD</name>
<dbReference type="InterPro" id="IPR031997">
    <property type="entry name" value="T4-gp15_tss"/>
</dbReference>